<evidence type="ECO:0000313" key="1">
    <source>
        <dbReference type="EMBL" id="CAI8018076.1"/>
    </source>
</evidence>
<keyword evidence="2" id="KW-1185">Reference proteome</keyword>
<gene>
    <name evidence="1" type="ORF">GBAR_LOCUS10910</name>
</gene>
<dbReference type="EMBL" id="CASHTH010001686">
    <property type="protein sequence ID" value="CAI8018076.1"/>
    <property type="molecule type" value="Genomic_DNA"/>
</dbReference>
<organism evidence="1 2">
    <name type="scientific">Geodia barretti</name>
    <name type="common">Barrett's horny sponge</name>
    <dbReference type="NCBI Taxonomy" id="519541"/>
    <lineage>
        <taxon>Eukaryota</taxon>
        <taxon>Metazoa</taxon>
        <taxon>Porifera</taxon>
        <taxon>Demospongiae</taxon>
        <taxon>Heteroscleromorpha</taxon>
        <taxon>Tetractinellida</taxon>
        <taxon>Astrophorina</taxon>
        <taxon>Geodiidae</taxon>
        <taxon>Geodia</taxon>
    </lineage>
</organism>
<proteinExistence type="predicted"/>
<evidence type="ECO:0000313" key="2">
    <source>
        <dbReference type="Proteomes" id="UP001174909"/>
    </source>
</evidence>
<protein>
    <submittedName>
        <fullName evidence="1">Uncharacterized protein</fullName>
    </submittedName>
</protein>
<reference evidence="1" key="1">
    <citation type="submission" date="2023-03" db="EMBL/GenBank/DDBJ databases">
        <authorList>
            <person name="Steffen K."/>
            <person name="Cardenas P."/>
        </authorList>
    </citation>
    <scope>NUCLEOTIDE SEQUENCE</scope>
</reference>
<accession>A0AA35RWX7</accession>
<comment type="caution">
    <text evidence="1">The sequence shown here is derived from an EMBL/GenBank/DDBJ whole genome shotgun (WGS) entry which is preliminary data.</text>
</comment>
<dbReference type="AlphaFoldDB" id="A0AA35RWX7"/>
<sequence>MPFVVEERVLYTLGSDPDLLPLRRTVGQRKSRHREGRVAKGCLVHLTPRGRRGRFWSSCLAE</sequence>
<dbReference type="Proteomes" id="UP001174909">
    <property type="component" value="Unassembled WGS sequence"/>
</dbReference>
<name>A0AA35RWX7_GEOBA</name>